<dbReference type="Proteomes" id="UP001501725">
    <property type="component" value="Unassembled WGS sequence"/>
</dbReference>
<dbReference type="EMBL" id="BAABGY010000002">
    <property type="protein sequence ID" value="GAA4320782.1"/>
    <property type="molecule type" value="Genomic_DNA"/>
</dbReference>
<dbReference type="InterPro" id="IPR005151">
    <property type="entry name" value="Tail-specific_protease"/>
</dbReference>
<organism evidence="11 12">
    <name type="scientific">Flaviaesturariibacter amylovorans</name>
    <dbReference type="NCBI Taxonomy" id="1084520"/>
    <lineage>
        <taxon>Bacteria</taxon>
        <taxon>Pseudomonadati</taxon>
        <taxon>Bacteroidota</taxon>
        <taxon>Chitinophagia</taxon>
        <taxon>Chitinophagales</taxon>
        <taxon>Chitinophagaceae</taxon>
        <taxon>Flaviaestuariibacter</taxon>
    </lineage>
</organism>
<dbReference type="InterPro" id="IPR036034">
    <property type="entry name" value="PDZ_sf"/>
</dbReference>
<name>A0ABP8GAP3_9BACT</name>
<evidence type="ECO:0000256" key="2">
    <source>
        <dbReference type="ARBA" id="ARBA00008524"/>
    </source>
</evidence>
<evidence type="ECO:0000313" key="11">
    <source>
        <dbReference type="EMBL" id="GAA4320782.1"/>
    </source>
</evidence>
<evidence type="ECO:0000256" key="7">
    <source>
        <dbReference type="PIRNR" id="PIRNR036421"/>
    </source>
</evidence>
<feature type="domain" description="PDZ" evidence="10">
    <location>
        <begin position="777"/>
        <end position="834"/>
    </location>
</feature>
<dbReference type="InterPro" id="IPR011042">
    <property type="entry name" value="6-blade_b-propeller_TolB-like"/>
</dbReference>
<dbReference type="SUPFAM" id="SSF75011">
    <property type="entry name" value="3-carboxy-cis,cis-mucoante lactonizing enzyme"/>
    <property type="match status" value="1"/>
</dbReference>
<evidence type="ECO:0000313" key="12">
    <source>
        <dbReference type="Proteomes" id="UP001501725"/>
    </source>
</evidence>
<protein>
    <recommendedName>
        <fullName evidence="7">Tricorn protease homolog</fullName>
        <ecNumber evidence="7">3.4.21.-</ecNumber>
    </recommendedName>
</protein>
<dbReference type="InterPro" id="IPR029045">
    <property type="entry name" value="ClpP/crotonase-like_dom_sf"/>
</dbReference>
<proteinExistence type="inferred from homology"/>
<feature type="chain" id="PRO_5046261032" description="Tricorn protease homolog" evidence="9">
    <location>
        <begin position="30"/>
        <end position="1077"/>
    </location>
</feature>
<gene>
    <name evidence="11" type="ORF">GCM10023184_06130</name>
</gene>
<dbReference type="InterPro" id="IPR028204">
    <property type="entry name" value="Tricorn_C1"/>
</dbReference>
<dbReference type="Gene3D" id="3.30.750.44">
    <property type="match status" value="1"/>
</dbReference>
<dbReference type="SUPFAM" id="SSF52096">
    <property type="entry name" value="ClpP/crotonase"/>
    <property type="match status" value="1"/>
</dbReference>
<dbReference type="PROSITE" id="PS50106">
    <property type="entry name" value="PDZ"/>
    <property type="match status" value="1"/>
</dbReference>
<comment type="function">
    <text evidence="7">Degrades oligopeptides.</text>
</comment>
<dbReference type="Pfam" id="PF03572">
    <property type="entry name" value="Peptidase_S41"/>
    <property type="match status" value="1"/>
</dbReference>
<feature type="region of interest" description="Disordered" evidence="8">
    <location>
        <begin position="554"/>
        <end position="584"/>
    </location>
</feature>
<dbReference type="Gene3D" id="2.120.10.60">
    <property type="entry name" value="Tricorn protease N-terminal domain"/>
    <property type="match status" value="2"/>
</dbReference>
<dbReference type="CDD" id="cd07562">
    <property type="entry name" value="Peptidase_S41_TRI"/>
    <property type="match status" value="1"/>
</dbReference>
<keyword evidence="5 7" id="KW-0378">Hydrolase</keyword>
<comment type="caution">
    <text evidence="11">The sequence shown here is derived from an EMBL/GenBank/DDBJ whole genome shotgun (WGS) entry which is preliminary data.</text>
</comment>
<keyword evidence="6 7" id="KW-0720">Serine protease</keyword>
<dbReference type="Pfam" id="PF17820">
    <property type="entry name" value="PDZ_6"/>
    <property type="match status" value="1"/>
</dbReference>
<dbReference type="InterPro" id="IPR001478">
    <property type="entry name" value="PDZ"/>
</dbReference>
<evidence type="ECO:0000256" key="8">
    <source>
        <dbReference type="SAM" id="MobiDB-lite"/>
    </source>
</evidence>
<evidence type="ECO:0000256" key="5">
    <source>
        <dbReference type="ARBA" id="ARBA00022801"/>
    </source>
</evidence>
<sequence length="1077" mass="117728">MHMKTPSLRYPKGACLFVVFLLSLLTAHAQEPAAPRFAYAEPALSPDKREIAFSSGGDIWTVPAAGGEAHLLITHAAHESRPLYSPNGRYLAFQSTRSGNGDLYVLELATGALRRLTWGDGADDLSAWSADSRHLYFATGDRDISSMKDVYRVAVTGGTPAAVSETRYTSEFMAAPSPDGSQLAFVGRGFGLLQWWRKGSSHLDRSELWLRNSATGSYRQLTQRNAKQLWPMWHPDGKSLYYVSDSGGTENLWVKPLEGAERKLTQFTNGRVLWPSMAPDGSLLVFERDFRIWSYTPGGTAQPIAITRRGLPAGPLTEHLRLTSGFRDLALSPDGKKVAFVAYGDVFVAAAKDGGDAVRLTTTPAAERGPEWLPNSNRIVYVSERNGRSQLFEYNFITGRERPLLASGGDDTAPALAPDGRQVAFVRNDRELHVLDLTTGKDALLTTALFGRVSFGAPHVISWSPDSKWIAFAAYGGKTFLNIYLIPAAGGTARPASFLANAFGQGIVWIKDGKSLLFTTRQRTENAYVARVDLVPQAPRFRESQFRELFSDEVPTPAPAVPTRKPAPAAPDTLSKNTPAAPRTPAVQVEWEGLRQRLSLLPLGADVNDLVATRDGKTLVVLATVAGQTNLYSYSLDELAKEPAVLKQLTNTSGAKRDLQVSIDGKEVFFLEDGRIQAVALESRAVRPLAVTAELDVDFAATKMVVFEQAWEGQNKGFYDTAFHGADWGAIRGIYAPYAAGAATGDELRRLISLMLGELNASHSGISGPPAGAPAMGQLGLRFDPATYEREGVLKVAEVVPLGPAALSGQVRPGDYLLAVNGTPLTHRTPVDSLLEYQVNKRVLLTVSADAKGKDKREVAVRPITLGAEKSLRYRQWVQQQRDYVTKVSKGRLGYVHMYDMSQGSLDQLYVDMDQENHAREGVVVDLRNNNGGFVNAYALDVFARRGYLQMTVRGLPPAPARLLLGQRSLEAPTILVINQHSLSDAEDFTEGYRTLGLGKVVGEPTSGWIIYTSSLTLLDGSVMRMPATRITDHEGKNMELNPRPVDVFVSQPFGETERDLQLDTAVQELLRQIDKK</sequence>
<dbReference type="PIRSF" id="PIRSF036421">
    <property type="entry name" value="Tricorn_protease"/>
    <property type="match status" value="1"/>
</dbReference>
<dbReference type="SMART" id="SM00245">
    <property type="entry name" value="TSPc"/>
    <property type="match status" value="1"/>
</dbReference>
<dbReference type="EC" id="3.4.21.-" evidence="7"/>
<evidence type="ECO:0000256" key="4">
    <source>
        <dbReference type="ARBA" id="ARBA00022670"/>
    </source>
</evidence>
<dbReference type="SUPFAM" id="SSF69304">
    <property type="entry name" value="Tricorn protease N-terminal domain"/>
    <property type="match status" value="1"/>
</dbReference>
<feature type="signal peptide" evidence="9">
    <location>
        <begin position="1"/>
        <end position="29"/>
    </location>
</feature>
<dbReference type="Gene3D" id="2.120.10.30">
    <property type="entry name" value="TolB, C-terminal domain"/>
    <property type="match status" value="1"/>
</dbReference>
<accession>A0ABP8GAP3</accession>
<evidence type="ECO:0000256" key="6">
    <source>
        <dbReference type="ARBA" id="ARBA00022825"/>
    </source>
</evidence>
<dbReference type="SMART" id="SM00228">
    <property type="entry name" value="PDZ"/>
    <property type="match status" value="1"/>
</dbReference>
<evidence type="ECO:0000256" key="3">
    <source>
        <dbReference type="ARBA" id="ARBA00022490"/>
    </source>
</evidence>
<evidence type="ECO:0000256" key="1">
    <source>
        <dbReference type="ARBA" id="ARBA00004496"/>
    </source>
</evidence>
<reference evidence="12" key="1">
    <citation type="journal article" date="2019" name="Int. J. Syst. Evol. Microbiol.">
        <title>The Global Catalogue of Microorganisms (GCM) 10K type strain sequencing project: providing services to taxonomists for standard genome sequencing and annotation.</title>
        <authorList>
            <consortium name="The Broad Institute Genomics Platform"/>
            <consortium name="The Broad Institute Genome Sequencing Center for Infectious Disease"/>
            <person name="Wu L."/>
            <person name="Ma J."/>
        </authorList>
    </citation>
    <scope>NUCLEOTIDE SEQUENCE [LARGE SCALE GENOMIC DNA]</scope>
    <source>
        <strain evidence="12">JCM 17919</strain>
    </source>
</reference>
<dbReference type="Pfam" id="PF26549">
    <property type="entry name" value="Tricorn_N"/>
    <property type="match status" value="1"/>
</dbReference>
<keyword evidence="12" id="KW-1185">Reference proteome</keyword>
<evidence type="ECO:0000256" key="9">
    <source>
        <dbReference type="SAM" id="SignalP"/>
    </source>
</evidence>
<keyword evidence="9" id="KW-0732">Signal</keyword>
<keyword evidence="3 7" id="KW-0963">Cytoplasm</keyword>
<comment type="subcellular location">
    <subcellularLocation>
        <location evidence="1 7">Cytoplasm</location>
    </subcellularLocation>
</comment>
<dbReference type="SUPFAM" id="SSF82171">
    <property type="entry name" value="DPP6 N-terminal domain-like"/>
    <property type="match status" value="1"/>
</dbReference>
<keyword evidence="4 7" id="KW-0645">Protease</keyword>
<evidence type="ECO:0000259" key="10">
    <source>
        <dbReference type="PROSITE" id="PS50106"/>
    </source>
</evidence>
<dbReference type="PANTHER" id="PTHR43253:SF1">
    <property type="entry name" value="TRICORN PROTEASE HOMOLOG 2-RELATED"/>
    <property type="match status" value="1"/>
</dbReference>
<dbReference type="InterPro" id="IPR041489">
    <property type="entry name" value="PDZ_6"/>
</dbReference>
<dbReference type="Gene3D" id="3.90.226.10">
    <property type="entry name" value="2-enoyl-CoA Hydratase, Chain A, domain 1"/>
    <property type="match status" value="1"/>
</dbReference>
<dbReference type="SUPFAM" id="SSF50156">
    <property type="entry name" value="PDZ domain-like"/>
    <property type="match status" value="1"/>
</dbReference>
<dbReference type="Pfam" id="PF26550">
    <property type="entry name" value="Tricorn_2nd"/>
    <property type="match status" value="1"/>
</dbReference>
<comment type="similarity">
    <text evidence="2 7">Belongs to the peptidase S41B family.</text>
</comment>
<dbReference type="Gene3D" id="2.30.42.10">
    <property type="match status" value="1"/>
</dbReference>
<dbReference type="PANTHER" id="PTHR43253">
    <property type="entry name" value="TRICORN PROTEASE HOMOLOG 2-RELATED"/>
    <property type="match status" value="1"/>
</dbReference>
<dbReference type="Pfam" id="PF14684">
    <property type="entry name" value="Tricorn_C1"/>
    <property type="match status" value="1"/>
</dbReference>
<dbReference type="InterPro" id="IPR012393">
    <property type="entry name" value="Tricorn_protease"/>
</dbReference>